<evidence type="ECO:0000313" key="2">
    <source>
        <dbReference type="EMBL" id="KAH3823961.1"/>
    </source>
</evidence>
<dbReference type="Proteomes" id="UP000828390">
    <property type="component" value="Unassembled WGS sequence"/>
</dbReference>
<evidence type="ECO:0000256" key="1">
    <source>
        <dbReference type="SAM" id="MobiDB-lite"/>
    </source>
</evidence>
<reference evidence="2" key="2">
    <citation type="submission" date="2020-11" db="EMBL/GenBank/DDBJ databases">
        <authorList>
            <person name="McCartney M.A."/>
            <person name="Auch B."/>
            <person name="Kono T."/>
            <person name="Mallez S."/>
            <person name="Becker A."/>
            <person name="Gohl D.M."/>
            <person name="Silverstein K.A.T."/>
            <person name="Koren S."/>
            <person name="Bechman K.B."/>
            <person name="Herman A."/>
            <person name="Abrahante J.E."/>
            <person name="Garbe J."/>
        </authorList>
    </citation>
    <scope>NUCLEOTIDE SEQUENCE</scope>
    <source>
        <strain evidence="2">Duluth1</strain>
        <tissue evidence="2">Whole animal</tissue>
    </source>
</reference>
<organism evidence="2 3">
    <name type="scientific">Dreissena polymorpha</name>
    <name type="common">Zebra mussel</name>
    <name type="synonym">Mytilus polymorpha</name>
    <dbReference type="NCBI Taxonomy" id="45954"/>
    <lineage>
        <taxon>Eukaryota</taxon>
        <taxon>Metazoa</taxon>
        <taxon>Spiralia</taxon>
        <taxon>Lophotrochozoa</taxon>
        <taxon>Mollusca</taxon>
        <taxon>Bivalvia</taxon>
        <taxon>Autobranchia</taxon>
        <taxon>Heteroconchia</taxon>
        <taxon>Euheterodonta</taxon>
        <taxon>Imparidentia</taxon>
        <taxon>Neoheterodontei</taxon>
        <taxon>Myida</taxon>
        <taxon>Dreissenoidea</taxon>
        <taxon>Dreissenidae</taxon>
        <taxon>Dreissena</taxon>
    </lineage>
</organism>
<comment type="caution">
    <text evidence="2">The sequence shown here is derived from an EMBL/GenBank/DDBJ whole genome shotgun (WGS) entry which is preliminary data.</text>
</comment>
<feature type="compositionally biased region" description="Polar residues" evidence="1">
    <location>
        <begin position="13"/>
        <end position="22"/>
    </location>
</feature>
<keyword evidence="3" id="KW-1185">Reference proteome</keyword>
<dbReference type="AlphaFoldDB" id="A0A9D4GYU8"/>
<name>A0A9D4GYU8_DREPO</name>
<reference evidence="2" key="1">
    <citation type="journal article" date="2019" name="bioRxiv">
        <title>The Genome of the Zebra Mussel, Dreissena polymorpha: A Resource for Invasive Species Research.</title>
        <authorList>
            <person name="McCartney M.A."/>
            <person name="Auch B."/>
            <person name="Kono T."/>
            <person name="Mallez S."/>
            <person name="Zhang Y."/>
            <person name="Obille A."/>
            <person name="Becker A."/>
            <person name="Abrahante J.E."/>
            <person name="Garbe J."/>
            <person name="Badalamenti J.P."/>
            <person name="Herman A."/>
            <person name="Mangelson H."/>
            <person name="Liachko I."/>
            <person name="Sullivan S."/>
            <person name="Sone E.D."/>
            <person name="Koren S."/>
            <person name="Silverstein K.A.T."/>
            <person name="Beckman K.B."/>
            <person name="Gohl D.M."/>
        </authorList>
    </citation>
    <scope>NUCLEOTIDE SEQUENCE</scope>
    <source>
        <strain evidence="2">Duluth1</strain>
        <tissue evidence="2">Whole animal</tissue>
    </source>
</reference>
<evidence type="ECO:0000313" key="3">
    <source>
        <dbReference type="Proteomes" id="UP000828390"/>
    </source>
</evidence>
<dbReference type="EMBL" id="JAIWYP010000005">
    <property type="protein sequence ID" value="KAH3823961.1"/>
    <property type="molecule type" value="Genomic_DNA"/>
</dbReference>
<proteinExistence type="predicted"/>
<dbReference type="Gene3D" id="3.30.70.1820">
    <property type="entry name" value="L1 transposable element, RRM domain"/>
    <property type="match status" value="1"/>
</dbReference>
<gene>
    <name evidence="2" type="ORF">DPMN_125786</name>
</gene>
<feature type="region of interest" description="Disordered" evidence="1">
    <location>
        <begin position="1"/>
        <end position="22"/>
    </location>
</feature>
<protein>
    <submittedName>
        <fullName evidence="2">Uncharacterized protein</fullName>
    </submittedName>
</protein>
<sequence length="110" mass="12296">MRNNLIFSGIPEHNSTGSETQAVTERKLRDFLHEKTKIARETVEALRLERVHRMPSQPVAGRVRSVVARFAFFKDRETVKQAVAGAEGDTFLCDRTVTPGSPSPEGQTFP</sequence>
<accession>A0A9D4GYU8</accession>